<name>A0A445DAC6_ARAHY</name>
<reference evidence="6 7" key="1">
    <citation type="submission" date="2019-01" db="EMBL/GenBank/DDBJ databases">
        <title>Sequencing of cultivated peanut Arachis hypogaea provides insights into genome evolution and oil improvement.</title>
        <authorList>
            <person name="Chen X."/>
        </authorList>
    </citation>
    <scope>NUCLEOTIDE SEQUENCE [LARGE SCALE GENOMIC DNA]</scope>
    <source>
        <strain evidence="7">cv. Fuhuasheng</strain>
        <tissue evidence="6">Leaves</tissue>
    </source>
</reference>
<dbReference type="STRING" id="3818.A0A445DAC6"/>
<keyword evidence="7" id="KW-1185">Reference proteome</keyword>
<dbReference type="Proteomes" id="UP000289738">
    <property type="component" value="Chromosome A04"/>
</dbReference>
<evidence type="ECO:0000313" key="6">
    <source>
        <dbReference type="EMBL" id="RYR60121.1"/>
    </source>
</evidence>
<feature type="domain" description="NB-ARC" evidence="4">
    <location>
        <begin position="173"/>
        <end position="221"/>
    </location>
</feature>
<dbReference type="GO" id="GO:0006952">
    <property type="term" value="P:defense response"/>
    <property type="evidence" value="ECO:0007669"/>
    <property type="project" value="UniProtKB-KW"/>
</dbReference>
<protein>
    <recommendedName>
        <fullName evidence="8">NB-ARC domain-containing protein</fullName>
    </recommendedName>
</protein>
<dbReference type="SUPFAM" id="SSF52540">
    <property type="entry name" value="P-loop containing nucleoside triphosphate hydrolases"/>
    <property type="match status" value="1"/>
</dbReference>
<evidence type="ECO:0000256" key="1">
    <source>
        <dbReference type="ARBA" id="ARBA00022737"/>
    </source>
</evidence>
<sequence length="264" mass="29879">MADSVVSSIVSFAVDNLSRLLVGEVKLLSSMEDDITSLRNDLKFMVAFLKNSEGNRNNESVKEMADQIRQVAFQSEDAIDTYVANVARHKSLNKLRMCFYCTGHVAILHELNAQVKAIKSTLKGIYRNKVMYGIDEHSGTTKGRSRWCGVSPDQRRRRDVEEREVVGLVHEFNVVMEKLMEPDPNLNVVSIIGIGGLGKTTLVRKIYNKDEVKSMFDCCAWKSSIDECKDLSVDELKKRLSECLKGKKYLVELDDIWKTQCGMS</sequence>
<dbReference type="PANTHER" id="PTHR19338">
    <property type="entry name" value="TRANSLOCASE OF INNER MITOCHONDRIAL MEMBRANE 13 HOMOLOG"/>
    <property type="match status" value="1"/>
</dbReference>
<dbReference type="InterPro" id="IPR041118">
    <property type="entry name" value="Rx_N"/>
</dbReference>
<evidence type="ECO:0000256" key="3">
    <source>
        <dbReference type="ARBA" id="ARBA00022821"/>
    </source>
</evidence>
<keyword evidence="3" id="KW-0611">Plant defense</keyword>
<evidence type="ECO:0008006" key="8">
    <source>
        <dbReference type="Google" id="ProtNLM"/>
    </source>
</evidence>
<evidence type="ECO:0000259" key="5">
    <source>
        <dbReference type="Pfam" id="PF18052"/>
    </source>
</evidence>
<gene>
    <name evidence="6" type="ORF">Ahy_A04g017212</name>
</gene>
<proteinExistence type="predicted"/>
<dbReference type="InterPro" id="IPR002182">
    <property type="entry name" value="NB-ARC"/>
</dbReference>
<dbReference type="CDD" id="cd14798">
    <property type="entry name" value="RX-CC_like"/>
    <property type="match status" value="1"/>
</dbReference>
<comment type="caution">
    <text evidence="6">The sequence shown here is derived from an EMBL/GenBank/DDBJ whole genome shotgun (WGS) entry which is preliminary data.</text>
</comment>
<keyword evidence="1" id="KW-0677">Repeat</keyword>
<accession>A0A445DAC6</accession>
<dbReference type="InterPro" id="IPR027417">
    <property type="entry name" value="P-loop_NTPase"/>
</dbReference>
<organism evidence="6 7">
    <name type="scientific">Arachis hypogaea</name>
    <name type="common">Peanut</name>
    <dbReference type="NCBI Taxonomy" id="3818"/>
    <lineage>
        <taxon>Eukaryota</taxon>
        <taxon>Viridiplantae</taxon>
        <taxon>Streptophyta</taxon>
        <taxon>Embryophyta</taxon>
        <taxon>Tracheophyta</taxon>
        <taxon>Spermatophyta</taxon>
        <taxon>Magnoliopsida</taxon>
        <taxon>eudicotyledons</taxon>
        <taxon>Gunneridae</taxon>
        <taxon>Pentapetalae</taxon>
        <taxon>rosids</taxon>
        <taxon>fabids</taxon>
        <taxon>Fabales</taxon>
        <taxon>Fabaceae</taxon>
        <taxon>Papilionoideae</taxon>
        <taxon>50 kb inversion clade</taxon>
        <taxon>dalbergioids sensu lato</taxon>
        <taxon>Dalbergieae</taxon>
        <taxon>Pterocarpus clade</taxon>
        <taxon>Arachis</taxon>
    </lineage>
</organism>
<keyword evidence="2" id="KW-0547">Nucleotide-binding</keyword>
<dbReference type="Pfam" id="PF00931">
    <property type="entry name" value="NB-ARC"/>
    <property type="match status" value="1"/>
</dbReference>
<feature type="domain" description="Disease resistance N-terminal" evidence="5">
    <location>
        <begin position="9"/>
        <end position="94"/>
    </location>
</feature>
<dbReference type="AlphaFoldDB" id="A0A445DAC6"/>
<evidence type="ECO:0000256" key="2">
    <source>
        <dbReference type="ARBA" id="ARBA00022741"/>
    </source>
</evidence>
<dbReference type="GO" id="GO:0043531">
    <property type="term" value="F:ADP binding"/>
    <property type="evidence" value="ECO:0007669"/>
    <property type="project" value="InterPro"/>
</dbReference>
<dbReference type="Pfam" id="PF18052">
    <property type="entry name" value="Rx_N"/>
    <property type="match status" value="1"/>
</dbReference>
<evidence type="ECO:0000259" key="4">
    <source>
        <dbReference type="Pfam" id="PF00931"/>
    </source>
</evidence>
<dbReference type="PANTHER" id="PTHR19338:SF73">
    <property type="entry name" value="DISEASE RESISTANCE PROTEIN RGA2-LIKE"/>
    <property type="match status" value="1"/>
</dbReference>
<dbReference type="Gene3D" id="3.40.50.300">
    <property type="entry name" value="P-loop containing nucleotide triphosphate hydrolases"/>
    <property type="match status" value="1"/>
</dbReference>
<dbReference type="Gene3D" id="1.20.5.4130">
    <property type="match status" value="1"/>
</dbReference>
<dbReference type="EMBL" id="SDMP01000004">
    <property type="protein sequence ID" value="RYR60121.1"/>
    <property type="molecule type" value="Genomic_DNA"/>
</dbReference>
<evidence type="ECO:0000313" key="7">
    <source>
        <dbReference type="Proteomes" id="UP000289738"/>
    </source>
</evidence>
<dbReference type="InterPro" id="IPR038005">
    <property type="entry name" value="RX-like_CC"/>
</dbReference>